<reference evidence="3" key="1">
    <citation type="journal article" date="2011" name="Proc. Natl. Acad. Sci. U.S.A.">
        <title>Obligate biotrophy features unraveled by the genomic analysis of rust fungi.</title>
        <authorList>
            <person name="Duplessis S."/>
            <person name="Cuomo C.A."/>
            <person name="Lin Y.-C."/>
            <person name="Aerts A."/>
            <person name="Tisserant E."/>
            <person name="Veneault-Fourrey C."/>
            <person name="Joly D.L."/>
            <person name="Hacquard S."/>
            <person name="Amselem J."/>
            <person name="Cantarel B.L."/>
            <person name="Chiu R."/>
            <person name="Coutinho P.M."/>
            <person name="Feau N."/>
            <person name="Field M."/>
            <person name="Frey P."/>
            <person name="Gelhaye E."/>
            <person name="Goldberg J."/>
            <person name="Grabherr M.G."/>
            <person name="Kodira C.D."/>
            <person name="Kohler A."/>
            <person name="Kuees U."/>
            <person name="Lindquist E.A."/>
            <person name="Lucas S.M."/>
            <person name="Mago R."/>
            <person name="Mauceli E."/>
            <person name="Morin E."/>
            <person name="Murat C."/>
            <person name="Pangilinan J.L."/>
            <person name="Park R."/>
            <person name="Pearson M."/>
            <person name="Quesneville H."/>
            <person name="Rouhier N."/>
            <person name="Sakthikumar S."/>
            <person name="Salamov A.A."/>
            <person name="Schmutz J."/>
            <person name="Selles B."/>
            <person name="Shapiro H."/>
            <person name="Tanguay P."/>
            <person name="Tuskan G.A."/>
            <person name="Henrissat B."/>
            <person name="Van de Peer Y."/>
            <person name="Rouze P."/>
            <person name="Ellis J.G."/>
            <person name="Dodds P.N."/>
            <person name="Schein J.E."/>
            <person name="Zhong S."/>
            <person name="Hamelin R.C."/>
            <person name="Grigoriev I.V."/>
            <person name="Szabo L.J."/>
            <person name="Martin F."/>
        </authorList>
    </citation>
    <scope>NUCLEOTIDE SEQUENCE [LARGE SCALE GENOMIC DNA]</scope>
    <source>
        <strain evidence="3">98AG31 / pathotype 3-4-7</strain>
    </source>
</reference>
<feature type="compositionally biased region" description="Polar residues" evidence="1">
    <location>
        <begin position="643"/>
        <end position="671"/>
    </location>
</feature>
<keyword evidence="3" id="KW-1185">Reference proteome</keyword>
<feature type="compositionally biased region" description="Polar residues" evidence="1">
    <location>
        <begin position="562"/>
        <end position="577"/>
    </location>
</feature>
<evidence type="ECO:0000313" key="2">
    <source>
        <dbReference type="EMBL" id="EGG04705.1"/>
    </source>
</evidence>
<feature type="compositionally biased region" description="Polar residues" evidence="1">
    <location>
        <begin position="370"/>
        <end position="387"/>
    </location>
</feature>
<dbReference type="HOGENOM" id="CLU_381755_0_0_1"/>
<dbReference type="VEuPathDB" id="FungiDB:MELLADRAFT_108235"/>
<feature type="compositionally biased region" description="Polar residues" evidence="1">
    <location>
        <begin position="345"/>
        <end position="357"/>
    </location>
</feature>
<feature type="compositionally biased region" description="Polar residues" evidence="1">
    <location>
        <begin position="292"/>
        <end position="312"/>
    </location>
</feature>
<dbReference type="InParanoid" id="F4RSE6"/>
<dbReference type="Proteomes" id="UP000001072">
    <property type="component" value="Unassembled WGS sequence"/>
</dbReference>
<name>F4RSE6_MELLP</name>
<feature type="region of interest" description="Disordered" evidence="1">
    <location>
        <begin position="276"/>
        <end position="410"/>
    </location>
</feature>
<dbReference type="GeneID" id="18923420"/>
<protein>
    <submittedName>
        <fullName evidence="2">Uncharacterized protein</fullName>
    </submittedName>
</protein>
<feature type="region of interest" description="Disordered" evidence="1">
    <location>
        <begin position="551"/>
        <end position="577"/>
    </location>
</feature>
<evidence type="ECO:0000256" key="1">
    <source>
        <dbReference type="SAM" id="MobiDB-lite"/>
    </source>
</evidence>
<dbReference type="eggNOG" id="ENOG502S3QD">
    <property type="taxonomic scope" value="Eukaryota"/>
</dbReference>
<dbReference type="AlphaFoldDB" id="F4RSE6"/>
<sequence>MLKSMKAIESLLEALSQLNNLQQALNKCQKKIMKGCKDLAHVLSEDTLSKEEIADNVLINTLLCASNFFGSFHEVTKTTAKNTEKEYNTLQDVVTKAFKKIVKEERTHDEHLDALESKIQKANYTFDKHRKPAKKGIGMSGGHSDSQDGTVAADRYYASISSLGLDVTKSKAAHSSVLHYRRESLCRIFCKSLFHFAETEWKRSCEEVKSCGMLIGRFTMWANFCNSDGMPKKIPVGHQEEDSMSVRSLSLHPDSSRLQGDNIEKMKENIDYPRSTSAFKQSSPAAMFPPESLSSSTYTTQGLGLVRSSSKTLRPRPHPGSISSGPHLSASLGPSRPPMEHANMNFYTPQLQHQVEQTSREALIQKEPSHTQAKSEASLATVSSNATAPLAVRKNSRNSQSGMSPRPEDYDLNVGNAFSSANQDQISSQLLRILNPEDLSKFDFLSRMTPEQLSNILANNRAIESHRATLELSRLIDRKPMGSHFAESVDHVESPTHSEFLEIPHYEGIPECGEQVSRTSSSAMPTRQFSTQDKAGINYPSAAVVGDQITQNDEPNSRESDASSFLDRQSSIASVGSTRSKVSEMKYLYSKQKPKDLDPISTTQIPTQVATAIVEQSSSHGSSVAALASRFSALADPYMRQFETQQPTNPTSTSRQGPTSTIPQRSKNTNPRLHEGATQPMMRPNHNLPTGHLPLLPNRSLAQSNLHQFRMMGQPTKSQDKDTES</sequence>
<proteinExistence type="predicted"/>
<dbReference type="OrthoDB" id="2450055at2759"/>
<feature type="region of interest" description="Disordered" evidence="1">
    <location>
        <begin position="643"/>
        <end position="725"/>
    </location>
</feature>
<dbReference type="EMBL" id="GL883117">
    <property type="protein sequence ID" value="EGG04705.1"/>
    <property type="molecule type" value="Genomic_DNA"/>
</dbReference>
<dbReference type="KEGG" id="mlr:MELLADRAFT_108235"/>
<gene>
    <name evidence="2" type="ORF">MELLADRAFT_108235</name>
</gene>
<evidence type="ECO:0000313" key="3">
    <source>
        <dbReference type="Proteomes" id="UP000001072"/>
    </source>
</evidence>
<dbReference type="RefSeq" id="XP_007412144.1">
    <property type="nucleotide sequence ID" value="XM_007412082.1"/>
</dbReference>
<accession>F4RSE6</accession>
<organism evidence="3">
    <name type="scientific">Melampsora larici-populina (strain 98AG31 / pathotype 3-4-7)</name>
    <name type="common">Poplar leaf rust fungus</name>
    <dbReference type="NCBI Taxonomy" id="747676"/>
    <lineage>
        <taxon>Eukaryota</taxon>
        <taxon>Fungi</taxon>
        <taxon>Dikarya</taxon>
        <taxon>Basidiomycota</taxon>
        <taxon>Pucciniomycotina</taxon>
        <taxon>Pucciniomycetes</taxon>
        <taxon>Pucciniales</taxon>
        <taxon>Melampsoraceae</taxon>
        <taxon>Melampsora</taxon>
    </lineage>
</organism>